<evidence type="ECO:0000256" key="11">
    <source>
        <dbReference type="SAM" id="Phobius"/>
    </source>
</evidence>
<dbReference type="SUPFAM" id="SSF109998">
    <property type="entry name" value="Triger factor/SurA peptide-binding domain-like"/>
    <property type="match status" value="1"/>
</dbReference>
<comment type="caution">
    <text evidence="13">The sequence shown here is derived from an EMBL/GenBank/DDBJ whole genome shotgun (WGS) entry which is preliminary data.</text>
</comment>
<proteinExistence type="inferred from homology"/>
<dbReference type="InParanoid" id="A0A6N7EVB7"/>
<gene>
    <name evidence="13" type="ORF">GCU85_07120</name>
</gene>
<evidence type="ECO:0000256" key="3">
    <source>
        <dbReference type="ARBA" id="ARBA00022519"/>
    </source>
</evidence>
<keyword evidence="3" id="KW-0997">Cell inner membrane</keyword>
<dbReference type="FunCoup" id="A0A6N7EVB7">
    <property type="interactions" value="192"/>
</dbReference>
<dbReference type="EMBL" id="WHNW01000007">
    <property type="protein sequence ID" value="MPV86501.1"/>
    <property type="molecule type" value="Genomic_DNA"/>
</dbReference>
<feature type="domain" description="PpiC" evidence="12">
    <location>
        <begin position="251"/>
        <end position="353"/>
    </location>
</feature>
<dbReference type="InterPro" id="IPR046357">
    <property type="entry name" value="PPIase_dom_sf"/>
</dbReference>
<keyword evidence="4 11" id="KW-0812">Transmembrane</keyword>
<dbReference type="GO" id="GO:0003755">
    <property type="term" value="F:peptidyl-prolyl cis-trans isomerase activity"/>
    <property type="evidence" value="ECO:0007669"/>
    <property type="project" value="InterPro"/>
</dbReference>
<dbReference type="InterPro" id="IPR000297">
    <property type="entry name" value="PPIase_PpiC"/>
</dbReference>
<evidence type="ECO:0000256" key="7">
    <source>
        <dbReference type="ARBA" id="ARBA00023186"/>
    </source>
</evidence>
<keyword evidence="2" id="KW-1003">Cell membrane</keyword>
<name>A0A6N7EVB7_9GAMM</name>
<dbReference type="Pfam" id="PF13145">
    <property type="entry name" value="Rotamase_2"/>
    <property type="match status" value="1"/>
</dbReference>
<evidence type="ECO:0000259" key="12">
    <source>
        <dbReference type="Pfam" id="PF13145"/>
    </source>
</evidence>
<dbReference type="GO" id="GO:0005886">
    <property type="term" value="C:plasma membrane"/>
    <property type="evidence" value="ECO:0007669"/>
    <property type="project" value="UniProtKB-SubCell"/>
</dbReference>
<dbReference type="Gene3D" id="3.10.50.40">
    <property type="match status" value="1"/>
</dbReference>
<dbReference type="InterPro" id="IPR052029">
    <property type="entry name" value="PpiD_chaperone"/>
</dbReference>
<dbReference type="InterPro" id="IPR027304">
    <property type="entry name" value="Trigger_fact/SurA_dom_sf"/>
</dbReference>
<dbReference type="PANTHER" id="PTHR47529:SF1">
    <property type="entry name" value="PERIPLASMIC CHAPERONE PPID"/>
    <property type="match status" value="1"/>
</dbReference>
<evidence type="ECO:0000256" key="5">
    <source>
        <dbReference type="ARBA" id="ARBA00022989"/>
    </source>
</evidence>
<evidence type="ECO:0000256" key="6">
    <source>
        <dbReference type="ARBA" id="ARBA00023136"/>
    </source>
</evidence>
<evidence type="ECO:0000256" key="8">
    <source>
        <dbReference type="ARBA" id="ARBA00038408"/>
    </source>
</evidence>
<evidence type="ECO:0000313" key="14">
    <source>
        <dbReference type="Proteomes" id="UP000471298"/>
    </source>
</evidence>
<organism evidence="13 14">
    <name type="scientific">Ostreibacterium oceani</name>
    <dbReference type="NCBI Taxonomy" id="2654998"/>
    <lineage>
        <taxon>Bacteria</taxon>
        <taxon>Pseudomonadati</taxon>
        <taxon>Pseudomonadota</taxon>
        <taxon>Gammaproteobacteria</taxon>
        <taxon>Cardiobacteriales</taxon>
        <taxon>Ostreibacteriaceae</taxon>
        <taxon>Ostreibacterium</taxon>
    </lineage>
</organism>
<dbReference type="PANTHER" id="PTHR47529">
    <property type="entry name" value="PEPTIDYL-PROLYL CIS-TRANS ISOMERASE D"/>
    <property type="match status" value="1"/>
</dbReference>
<evidence type="ECO:0000256" key="10">
    <source>
        <dbReference type="ARBA" id="ARBA00042775"/>
    </source>
</evidence>
<sequence>MALEEIRQNKSGKGVYVVIGLLLLGMIGFGTSEFGLNRETRQTEIFEAGKAKITEAEYRNRLSRVQASNPDMPLAQTQQLVLDSLRRQVALEDFINQYPVLPDAATIDNAIVNNPSFQLGGEFNQEAMNRVVQGQFRMQLSEYRQSLAKEMGLDIIQRTIINSSIVSDVEVAPFLLLNNVSRDVRIAKIAASTVSNTASTDEIAAYYEENKGDFLSDEQVAFTYVELNPADIESTITVTDEEIATANAPIRSANYYLFSDEASAQSAYDKLVAGEPIDAVKQAAGATLEDSGDLGAINPEVGADDIVPQAIADALYAINATGQFSAPVVTELGVYLVELTDMSDSQPLDAVRDELIATLRAAKAEPKIREINDKLNTAVFEAATPTVAAIAEATGLAQQTQSLTALTSNQGILATPELVQSIQDSNRNTNELQEPVVIGDRVIVYQLTDVIAPEQLALDEVRDQIEQQIIADKNKAELQSMAEALVESAKTDGLETAAKASDYPVKLIENFDAQMSEDDFVDVIAKFLIAQQPPLLGNEYAELVDSPTGDFYVYVNEEVRFDETADDQQRETLKANLAQQLGASQLSSFANAITERANIKDRSARVLNATDDTVNIPMQ</sequence>
<dbReference type="SUPFAM" id="SSF54534">
    <property type="entry name" value="FKBP-like"/>
    <property type="match status" value="1"/>
</dbReference>
<comment type="similarity">
    <text evidence="8">Belongs to the PpiD chaperone family.</text>
</comment>
<reference evidence="13 14" key="1">
    <citation type="submission" date="2019-10" db="EMBL/GenBank/DDBJ databases">
        <title>Cardiobacteriales fam. a chemoheterotrophic member of the order Cardiobacteriales, and proposal of Cardiobacteriales fam. nov.</title>
        <authorList>
            <person name="Wang C."/>
        </authorList>
    </citation>
    <scope>NUCLEOTIDE SEQUENCE [LARGE SCALE GENOMIC DNA]</scope>
    <source>
        <strain evidence="13 14">ML27</strain>
    </source>
</reference>
<evidence type="ECO:0000256" key="9">
    <source>
        <dbReference type="ARBA" id="ARBA00040743"/>
    </source>
</evidence>
<keyword evidence="14" id="KW-1185">Reference proteome</keyword>
<keyword evidence="5 11" id="KW-1133">Transmembrane helix</keyword>
<keyword evidence="6 11" id="KW-0472">Membrane</keyword>
<feature type="transmembrane region" description="Helical" evidence="11">
    <location>
        <begin position="15"/>
        <end position="36"/>
    </location>
</feature>
<evidence type="ECO:0000256" key="2">
    <source>
        <dbReference type="ARBA" id="ARBA00022475"/>
    </source>
</evidence>
<protein>
    <recommendedName>
        <fullName evidence="9">Periplasmic chaperone PpiD</fullName>
    </recommendedName>
    <alternativeName>
        <fullName evidence="10">Periplasmic folding chaperone</fullName>
    </alternativeName>
</protein>
<evidence type="ECO:0000256" key="4">
    <source>
        <dbReference type="ARBA" id="ARBA00022692"/>
    </source>
</evidence>
<dbReference type="AlphaFoldDB" id="A0A6N7EVB7"/>
<comment type="subcellular location">
    <subcellularLocation>
        <location evidence="1">Cell inner membrane</location>
        <topology evidence="1">Single-pass type II membrane protein</topology>
        <orientation evidence="1">Periplasmic side</orientation>
    </subcellularLocation>
</comment>
<accession>A0A6N7EVB7</accession>
<dbReference type="Proteomes" id="UP000471298">
    <property type="component" value="Unassembled WGS sequence"/>
</dbReference>
<dbReference type="Pfam" id="PF13624">
    <property type="entry name" value="SurA_N_3"/>
    <property type="match status" value="1"/>
</dbReference>
<keyword evidence="7" id="KW-0143">Chaperone</keyword>
<evidence type="ECO:0000256" key="1">
    <source>
        <dbReference type="ARBA" id="ARBA00004382"/>
    </source>
</evidence>
<dbReference type="RefSeq" id="WP_152810490.1">
    <property type="nucleotide sequence ID" value="NZ_WHNW01000007.1"/>
</dbReference>
<evidence type="ECO:0000313" key="13">
    <source>
        <dbReference type="EMBL" id="MPV86501.1"/>
    </source>
</evidence>